<feature type="signal peptide" evidence="2">
    <location>
        <begin position="1"/>
        <end position="29"/>
    </location>
</feature>
<organism evidence="3 4">
    <name type="scientific">Rhodocytophaga aerolata</name>
    <dbReference type="NCBI Taxonomy" id="455078"/>
    <lineage>
        <taxon>Bacteria</taxon>
        <taxon>Pseudomonadati</taxon>
        <taxon>Bacteroidota</taxon>
        <taxon>Cytophagia</taxon>
        <taxon>Cytophagales</taxon>
        <taxon>Rhodocytophagaceae</taxon>
        <taxon>Rhodocytophaga</taxon>
    </lineage>
</organism>
<feature type="compositionally biased region" description="Polar residues" evidence="1">
    <location>
        <begin position="88"/>
        <end position="133"/>
    </location>
</feature>
<proteinExistence type="predicted"/>
<name>A0ABT8R7C7_9BACT</name>
<evidence type="ECO:0000313" key="3">
    <source>
        <dbReference type="EMBL" id="MDO1447581.1"/>
    </source>
</evidence>
<feature type="compositionally biased region" description="Gly residues" evidence="1">
    <location>
        <begin position="63"/>
        <end position="72"/>
    </location>
</feature>
<dbReference type="EMBL" id="JAUKPO010000007">
    <property type="protein sequence ID" value="MDO1447581.1"/>
    <property type="molecule type" value="Genomic_DNA"/>
</dbReference>
<evidence type="ECO:0000313" key="4">
    <source>
        <dbReference type="Proteomes" id="UP001168528"/>
    </source>
</evidence>
<dbReference type="RefSeq" id="WP_302038384.1">
    <property type="nucleotide sequence ID" value="NZ_JAUKPO010000007.1"/>
</dbReference>
<accession>A0ABT8R7C7</accession>
<feature type="region of interest" description="Disordered" evidence="1">
    <location>
        <begin position="30"/>
        <end position="133"/>
    </location>
</feature>
<keyword evidence="4" id="KW-1185">Reference proteome</keyword>
<reference evidence="3" key="1">
    <citation type="submission" date="2023-07" db="EMBL/GenBank/DDBJ databases">
        <title>The genome sequence of Rhodocytophaga aerolata KACC 12507.</title>
        <authorList>
            <person name="Zhang X."/>
        </authorList>
    </citation>
    <scope>NUCLEOTIDE SEQUENCE</scope>
    <source>
        <strain evidence="3">KACC 12507</strain>
    </source>
</reference>
<evidence type="ECO:0000256" key="1">
    <source>
        <dbReference type="SAM" id="MobiDB-lite"/>
    </source>
</evidence>
<evidence type="ECO:0008006" key="5">
    <source>
        <dbReference type="Google" id="ProtNLM"/>
    </source>
</evidence>
<comment type="caution">
    <text evidence="3">The sequence shown here is derived from an EMBL/GenBank/DDBJ whole genome shotgun (WGS) entry which is preliminary data.</text>
</comment>
<feature type="compositionally biased region" description="Low complexity" evidence="1">
    <location>
        <begin position="33"/>
        <end position="48"/>
    </location>
</feature>
<feature type="chain" id="PRO_5046863684" description="Lipoprotein" evidence="2">
    <location>
        <begin position="30"/>
        <end position="133"/>
    </location>
</feature>
<evidence type="ECO:0000256" key="2">
    <source>
        <dbReference type="SAM" id="SignalP"/>
    </source>
</evidence>
<dbReference type="Proteomes" id="UP001168528">
    <property type="component" value="Unassembled WGS sequence"/>
</dbReference>
<gene>
    <name evidence="3" type="ORF">Q0590_15030</name>
</gene>
<sequence length="133" mass="13258">MEINHLMNKLKLGTAIAAIVLAGFFSACGSQESSVDNSSDVVNGSDMDNAGDDPADTLSIGGSSNGKPGGAGQISDSVATPGVEMDSIQKNQSGTNASGYGNNANVEDSDGQDANNASGKNSGDGQSQQSTKQ</sequence>
<protein>
    <recommendedName>
        <fullName evidence="5">Lipoprotein</fullName>
    </recommendedName>
</protein>
<keyword evidence="2" id="KW-0732">Signal</keyword>